<dbReference type="Proteomes" id="UP000030706">
    <property type="component" value="Unassembled WGS sequence"/>
</dbReference>
<feature type="compositionally biased region" description="Basic and acidic residues" evidence="1">
    <location>
        <begin position="750"/>
        <end position="763"/>
    </location>
</feature>
<feature type="compositionally biased region" description="Basic and acidic residues" evidence="1">
    <location>
        <begin position="772"/>
        <end position="783"/>
    </location>
</feature>
<evidence type="ECO:0000256" key="1">
    <source>
        <dbReference type="SAM" id="MobiDB-lite"/>
    </source>
</evidence>
<keyword evidence="3" id="KW-1185">Reference proteome</keyword>
<dbReference type="OrthoDB" id="3437607at2759"/>
<sequence length="783" mass="86788">MLRYRQSRVPLAMADVNQIQQHPRPKETSCPPVTQTDCAYDHRAKNQHQNNRRRPPQPGFQLRQGPGRSRDGSIVRLDPNRHVAHFAVHEPADPFEGTDTSEDALASSGSIARLVHIAEVSPTITQVPGYDPPPLLHVSPERPPRPDGHPPVAIDHFYQRPAASTALPRQHHDESSNESDSNPRSGDPYPPHRHIATHIDQARNDTAITTPSQRGQNPTAVSFAPRVHYGGALREGSHHRSNIASVYLREGHFRIRPSSPRNSDTGRAEINHQTRSRPMPRPRGISMRGRPSVRGTRRPGGHIRTPDLASADIVRDRYPIFPAQSDESRRQNPFPPRSGSIPQRRGIRSPPSELRTSQFLYSQPRFSSTARSKPSVRPRASSNSLSTQTLLGALEQPLVHGLIDIEEPDDCLAPFHGSVRSSRVESGLTSVSRSEHGGHVGEHDGMPFAHQSPLDQLTQKFRRLSTDMSATSQSSFGRTSRVTSTDGRLLSGNLFYSSSDDESEDKDFRFWDRPDRRGSSHIDGYYGTDGQNNEPSRQPRRHIGIAARIADVEADCQSGTIRPPSLSASTQSSSSIHGINSSMLSSSPPGELPNHYPATPGRQLTSCARTSFVAQSAVRSQATPRVRVYNERNAPGMQPQTPADVDRKSRMPVYPESLVPDSRQLMRPHAGAPPEEQSPLIPARNPHRNTYPSLQHAHAQSHATTSQPSSPYSPNLDLRTAAAVSAVERRRTARGFPNENVVDPSTNGMETERDTLMRRREQSGVDIIDYTPPREGRYEQYLS</sequence>
<feature type="region of interest" description="Disordered" evidence="1">
    <location>
        <begin position="616"/>
        <end position="716"/>
    </location>
</feature>
<dbReference type="AlphaFoldDB" id="A0A074XW81"/>
<protein>
    <submittedName>
        <fullName evidence="2">Uncharacterized protein</fullName>
    </submittedName>
</protein>
<dbReference type="HOGENOM" id="CLU_362070_0_0_1"/>
<gene>
    <name evidence="2" type="ORF">M438DRAFT_341578</name>
</gene>
<feature type="region of interest" description="Disordered" evidence="1">
    <location>
        <begin position="558"/>
        <end position="603"/>
    </location>
</feature>
<dbReference type="EMBL" id="KL584974">
    <property type="protein sequence ID" value="KEQ89858.1"/>
    <property type="molecule type" value="Genomic_DNA"/>
</dbReference>
<feature type="compositionally biased region" description="Basic and acidic residues" evidence="1">
    <location>
        <begin position="139"/>
        <end position="148"/>
    </location>
</feature>
<organism evidence="2 3">
    <name type="scientific">Aureobasidium pullulans EXF-150</name>
    <dbReference type="NCBI Taxonomy" id="1043002"/>
    <lineage>
        <taxon>Eukaryota</taxon>
        <taxon>Fungi</taxon>
        <taxon>Dikarya</taxon>
        <taxon>Ascomycota</taxon>
        <taxon>Pezizomycotina</taxon>
        <taxon>Dothideomycetes</taxon>
        <taxon>Dothideomycetidae</taxon>
        <taxon>Dothideales</taxon>
        <taxon>Saccotheciaceae</taxon>
        <taxon>Aureobasidium</taxon>
    </lineage>
</organism>
<feature type="region of interest" description="Disordered" evidence="1">
    <location>
        <begin position="1"/>
        <end position="72"/>
    </location>
</feature>
<feature type="compositionally biased region" description="Low complexity" evidence="1">
    <location>
        <begin position="565"/>
        <end position="587"/>
    </location>
</feature>
<evidence type="ECO:0000313" key="2">
    <source>
        <dbReference type="EMBL" id="KEQ89858.1"/>
    </source>
</evidence>
<dbReference type="RefSeq" id="XP_029766045.1">
    <property type="nucleotide sequence ID" value="XM_029904528.1"/>
</dbReference>
<evidence type="ECO:0000313" key="3">
    <source>
        <dbReference type="Proteomes" id="UP000030706"/>
    </source>
</evidence>
<feature type="region of interest" description="Disordered" evidence="1">
    <location>
        <begin position="255"/>
        <end position="385"/>
    </location>
</feature>
<feature type="region of interest" description="Disordered" evidence="1">
    <location>
        <begin position="729"/>
        <end position="783"/>
    </location>
</feature>
<feature type="compositionally biased region" description="Polar residues" evidence="1">
    <location>
        <begin position="701"/>
        <end position="713"/>
    </location>
</feature>
<feature type="compositionally biased region" description="Basic and acidic residues" evidence="1">
    <location>
        <begin position="506"/>
        <end position="520"/>
    </location>
</feature>
<feature type="compositionally biased region" description="Polar residues" evidence="1">
    <location>
        <begin position="354"/>
        <end position="372"/>
    </location>
</feature>
<feature type="region of interest" description="Disordered" evidence="1">
    <location>
        <begin position="491"/>
        <end position="539"/>
    </location>
</feature>
<reference evidence="2 3" key="1">
    <citation type="journal article" date="2014" name="BMC Genomics">
        <title>Genome sequencing of four Aureobasidium pullulans varieties: biotechnological potential, stress tolerance, and description of new species.</title>
        <authorList>
            <person name="Gostin Ar C."/>
            <person name="Ohm R.A."/>
            <person name="Kogej T."/>
            <person name="Sonjak S."/>
            <person name="Turk M."/>
            <person name="Zajc J."/>
            <person name="Zalar P."/>
            <person name="Grube M."/>
            <person name="Sun H."/>
            <person name="Han J."/>
            <person name="Sharma A."/>
            <person name="Chiniquy J."/>
            <person name="Ngan C.Y."/>
            <person name="Lipzen A."/>
            <person name="Barry K."/>
            <person name="Grigoriev I.V."/>
            <person name="Gunde-Cimerman N."/>
        </authorList>
    </citation>
    <scope>NUCLEOTIDE SEQUENCE [LARGE SCALE GENOMIC DNA]</scope>
    <source>
        <strain evidence="2 3">EXF-150</strain>
    </source>
</reference>
<accession>A0A074XW81</accession>
<feature type="region of interest" description="Disordered" evidence="1">
    <location>
        <begin position="124"/>
        <end position="194"/>
    </location>
</feature>
<dbReference type="GeneID" id="40746834"/>
<proteinExistence type="predicted"/>
<name>A0A074XW81_AURPU</name>